<protein>
    <submittedName>
        <fullName evidence="1">Zinc finger protein</fullName>
    </submittedName>
</protein>
<accession>A0A8S5TU04</accession>
<dbReference type="EMBL" id="BK015928">
    <property type="protein sequence ID" value="DAF85689.1"/>
    <property type="molecule type" value="Genomic_DNA"/>
</dbReference>
<name>A0A8S5TU04_9CAUD</name>
<evidence type="ECO:0000313" key="1">
    <source>
        <dbReference type="EMBL" id="DAF85689.1"/>
    </source>
</evidence>
<reference evidence="1" key="1">
    <citation type="journal article" date="2021" name="Proc. Natl. Acad. Sci. U.S.A.">
        <title>A Catalog of Tens of Thousands of Viruses from Human Metagenomes Reveals Hidden Associations with Chronic Diseases.</title>
        <authorList>
            <person name="Tisza M.J."/>
            <person name="Buck C.B."/>
        </authorList>
    </citation>
    <scope>NUCLEOTIDE SEQUENCE</scope>
    <source>
        <strain evidence="1">CtYcY12</strain>
    </source>
</reference>
<sequence>MEHIPGYDAWKTAPPDDPEPAEHCDICGAPIYEGDYLTDFRGEKWCDECLKEIRRIV</sequence>
<organism evidence="1">
    <name type="scientific">Siphoviridae sp. ctYcY12</name>
    <dbReference type="NCBI Taxonomy" id="2825550"/>
    <lineage>
        <taxon>Viruses</taxon>
        <taxon>Duplodnaviria</taxon>
        <taxon>Heunggongvirae</taxon>
        <taxon>Uroviricota</taxon>
        <taxon>Caudoviricetes</taxon>
    </lineage>
</organism>
<proteinExistence type="predicted"/>